<dbReference type="AlphaFoldDB" id="A0A8T1VZ68"/>
<accession>A0A8T1VZ68</accession>
<comment type="caution">
    <text evidence="3">The sequence shown here is derived from an EMBL/GenBank/DDBJ whole genome shotgun (WGS) entry which is preliminary data.</text>
</comment>
<feature type="coiled-coil region" evidence="1">
    <location>
        <begin position="169"/>
        <end position="200"/>
    </location>
</feature>
<feature type="region of interest" description="Disordered" evidence="2">
    <location>
        <begin position="523"/>
        <end position="543"/>
    </location>
</feature>
<sequence length="543" mass="62233">MATPTELAELERGGGAWENIQEVLRFGVRSLWQFLAGVDDRVTELEMAAATQKNDSQRQQRHLEAIAQTLNAMSEQLRLEQEEATNQQVETRLQLLECQLQDQLVKGRTATVDDDALAKSCVAKVERRLELLEEEMGHVVTAIGQKADAEAMLAQGRSLEEAMRKRCKKEAFNQEMLALQKRLHQQRQELEQELSTSLSDFRAAQDTIFQSEMENWAAKTQERACHSVQAILDQEIQKQGDSLGAMNIQMKLCCEALEAQQKRLDGFQVEIEKQVRLTIAADREEIARQCSDAHGRIDYQFRTQEESLERVRVEQRGLREEITRSVSQRAQQTIEDTVAAVEDLDRRVLDREHQELEKMHHQLTEEVQLTIASALKALEPAKDKEQRKSKQHQHVVGRKLAELDQMMQLMGRQLIQNTSQLQVVRNEQLVHNFQLDLQSEDAGYSDDELLLQHDNIAEGTTLAEVSQTPVLPAPQTEARHSTEMTRIVHEDTSELLARRSQHQELQEQLDNKLRDYIQVLNSNQRRATEEGGHLTQPTQSPKE</sequence>
<dbReference type="OrthoDB" id="119014at2759"/>
<reference evidence="3" key="1">
    <citation type="submission" date="2021-02" db="EMBL/GenBank/DDBJ databases">
        <authorList>
            <person name="Palmer J.M."/>
        </authorList>
    </citation>
    <scope>NUCLEOTIDE SEQUENCE</scope>
    <source>
        <strain evidence="3">SCRP734</strain>
    </source>
</reference>
<feature type="coiled-coil region" evidence="1">
    <location>
        <begin position="63"/>
        <end position="106"/>
    </location>
</feature>
<keyword evidence="4" id="KW-1185">Reference proteome</keyword>
<evidence type="ECO:0000256" key="1">
    <source>
        <dbReference type="SAM" id="Coils"/>
    </source>
</evidence>
<protein>
    <submittedName>
        <fullName evidence="3">Uncharacterized protein</fullName>
    </submittedName>
</protein>
<feature type="coiled-coil region" evidence="1">
    <location>
        <begin position="327"/>
        <end position="366"/>
    </location>
</feature>
<evidence type="ECO:0000313" key="4">
    <source>
        <dbReference type="Proteomes" id="UP000694044"/>
    </source>
</evidence>
<gene>
    <name evidence="3" type="ORF">PHYPSEUDO_000557</name>
</gene>
<evidence type="ECO:0000313" key="3">
    <source>
        <dbReference type="EMBL" id="KAG7386236.1"/>
    </source>
</evidence>
<evidence type="ECO:0000256" key="2">
    <source>
        <dbReference type="SAM" id="MobiDB-lite"/>
    </source>
</evidence>
<dbReference type="EMBL" id="JAGDFM010000105">
    <property type="protein sequence ID" value="KAG7386236.1"/>
    <property type="molecule type" value="Genomic_DNA"/>
</dbReference>
<organism evidence="3 4">
    <name type="scientific">Phytophthora pseudosyringae</name>
    <dbReference type="NCBI Taxonomy" id="221518"/>
    <lineage>
        <taxon>Eukaryota</taxon>
        <taxon>Sar</taxon>
        <taxon>Stramenopiles</taxon>
        <taxon>Oomycota</taxon>
        <taxon>Peronosporomycetes</taxon>
        <taxon>Peronosporales</taxon>
        <taxon>Peronosporaceae</taxon>
        <taxon>Phytophthora</taxon>
    </lineage>
</organism>
<name>A0A8T1VZ68_9STRA</name>
<dbReference type="Proteomes" id="UP000694044">
    <property type="component" value="Unassembled WGS sequence"/>
</dbReference>
<proteinExistence type="predicted"/>
<keyword evidence="1" id="KW-0175">Coiled coil</keyword>